<feature type="transmembrane region" description="Helical" evidence="20">
    <location>
        <begin position="616"/>
        <end position="635"/>
    </location>
</feature>
<feature type="transmembrane region" description="Helical" evidence="20">
    <location>
        <begin position="861"/>
        <end position="882"/>
    </location>
</feature>
<dbReference type="Gene3D" id="1.20.120.350">
    <property type="entry name" value="Voltage-gated potassium channels. Chain C"/>
    <property type="match status" value="4"/>
</dbReference>
<feature type="transmembrane region" description="Helical" evidence="20">
    <location>
        <begin position="1306"/>
        <end position="1329"/>
    </location>
</feature>
<keyword evidence="3" id="KW-1003">Cell membrane</keyword>
<feature type="region of interest" description="Disordered" evidence="19">
    <location>
        <begin position="2057"/>
        <end position="2150"/>
    </location>
</feature>
<feature type="region of interest" description="Disordered" evidence="19">
    <location>
        <begin position="141"/>
        <end position="160"/>
    </location>
</feature>
<evidence type="ECO:0000259" key="21">
    <source>
        <dbReference type="PROSITE" id="PS50222"/>
    </source>
</evidence>
<evidence type="ECO:0000256" key="5">
    <source>
        <dbReference type="ARBA" id="ARBA00022568"/>
    </source>
</evidence>
<feature type="compositionally biased region" description="Low complexity" evidence="19">
    <location>
        <begin position="264"/>
        <end position="290"/>
    </location>
</feature>
<evidence type="ECO:0000256" key="1">
    <source>
        <dbReference type="ARBA" id="ARBA00004651"/>
    </source>
</evidence>
<accession>A0AAV9JQ81</accession>
<feature type="compositionally biased region" description="Basic and acidic residues" evidence="19">
    <location>
        <begin position="46"/>
        <end position="66"/>
    </location>
</feature>
<evidence type="ECO:0000256" key="6">
    <source>
        <dbReference type="ARBA" id="ARBA00022673"/>
    </source>
</evidence>
<dbReference type="InterPro" id="IPR005821">
    <property type="entry name" value="Ion_trans_dom"/>
</dbReference>
<dbReference type="InterPro" id="IPR027359">
    <property type="entry name" value="Volt_channel_dom_sf"/>
</dbReference>
<dbReference type="PROSITE" id="PS50222">
    <property type="entry name" value="EF_HAND_2"/>
    <property type="match status" value="1"/>
</dbReference>
<feature type="compositionally biased region" description="Polar residues" evidence="19">
    <location>
        <begin position="2185"/>
        <end position="2195"/>
    </location>
</feature>
<dbReference type="GO" id="GO:0098703">
    <property type="term" value="P:calcium ion import across plasma membrane"/>
    <property type="evidence" value="ECO:0007669"/>
    <property type="project" value="TreeGrafter"/>
</dbReference>
<evidence type="ECO:0000256" key="12">
    <source>
        <dbReference type="ARBA" id="ARBA00023136"/>
    </source>
</evidence>
<proteinExistence type="inferred from homology"/>
<feature type="transmembrane region" description="Helical" evidence="20">
    <location>
        <begin position="1629"/>
        <end position="1649"/>
    </location>
</feature>
<feature type="compositionally biased region" description="Low complexity" evidence="19">
    <location>
        <begin position="227"/>
        <end position="238"/>
    </location>
</feature>
<feature type="region of interest" description="Disordered" evidence="19">
    <location>
        <begin position="2165"/>
        <end position="2227"/>
    </location>
</feature>
<dbReference type="InterPro" id="IPR011992">
    <property type="entry name" value="EF-hand-dom_pair"/>
</dbReference>
<feature type="transmembrane region" description="Helical" evidence="20">
    <location>
        <begin position="1260"/>
        <end position="1286"/>
    </location>
</feature>
<keyword evidence="13" id="KW-0325">Glycoprotein</keyword>
<feature type="transmembrane region" description="Helical" evidence="20">
    <location>
        <begin position="1515"/>
        <end position="1537"/>
    </location>
</feature>
<dbReference type="FunFam" id="1.10.287.70:FF:000118">
    <property type="entry name" value="Calcium channel subunit Cch1"/>
    <property type="match status" value="1"/>
</dbReference>
<evidence type="ECO:0000256" key="19">
    <source>
        <dbReference type="SAM" id="MobiDB-lite"/>
    </source>
</evidence>
<dbReference type="Proteomes" id="UP001324427">
    <property type="component" value="Unassembled WGS sequence"/>
</dbReference>
<feature type="coiled-coil region" evidence="18">
    <location>
        <begin position="796"/>
        <end position="828"/>
    </location>
</feature>
<dbReference type="Pfam" id="PF00520">
    <property type="entry name" value="Ion_trans"/>
    <property type="match status" value="4"/>
</dbReference>
<dbReference type="InterPro" id="IPR050599">
    <property type="entry name" value="VDCC_alpha-1_subunit"/>
</dbReference>
<dbReference type="PANTHER" id="PTHR45628">
    <property type="entry name" value="VOLTAGE-DEPENDENT CALCIUM CHANNEL TYPE A SUBUNIT ALPHA-1"/>
    <property type="match status" value="1"/>
</dbReference>
<feature type="transmembrane region" description="Helical" evidence="20">
    <location>
        <begin position="1597"/>
        <end position="1617"/>
    </location>
</feature>
<dbReference type="GO" id="GO:0005509">
    <property type="term" value="F:calcium ion binding"/>
    <property type="evidence" value="ECO:0007669"/>
    <property type="project" value="InterPro"/>
</dbReference>
<feature type="transmembrane region" description="Helical" evidence="20">
    <location>
        <begin position="894"/>
        <end position="912"/>
    </location>
</feature>
<keyword evidence="18" id="KW-0175">Coiled coil</keyword>
<feature type="transmembrane region" description="Helical" evidence="20">
    <location>
        <begin position="1715"/>
        <end position="1739"/>
    </location>
</feature>
<evidence type="ECO:0000256" key="16">
    <source>
        <dbReference type="ARBA" id="ARBA00061395"/>
    </source>
</evidence>
<name>A0AAV9JQ81_9PEZI</name>
<dbReference type="FunFam" id="1.10.287.70:FF:000093">
    <property type="entry name" value="Calcium channel subunit Cch1"/>
    <property type="match status" value="1"/>
</dbReference>
<feature type="region of interest" description="Disordered" evidence="19">
    <location>
        <begin position="317"/>
        <end position="361"/>
    </location>
</feature>
<feature type="transmembrane region" description="Helical" evidence="20">
    <location>
        <begin position="918"/>
        <end position="937"/>
    </location>
</feature>
<dbReference type="FunFam" id="1.20.120.350:FF:000079">
    <property type="entry name" value="Calcium channel subunit Cch1"/>
    <property type="match status" value="1"/>
</dbReference>
<reference evidence="22 23" key="1">
    <citation type="submission" date="2021-11" db="EMBL/GenBank/DDBJ databases">
        <title>Black yeast isolated from Biological Soil Crust.</title>
        <authorList>
            <person name="Kurbessoian T."/>
        </authorList>
    </citation>
    <scope>NUCLEOTIDE SEQUENCE [LARGE SCALE GENOMIC DNA]</scope>
    <source>
        <strain evidence="22 23">CCFEE 5522</strain>
    </source>
</reference>
<feature type="transmembrane region" description="Helical" evidence="20">
    <location>
        <begin position="834"/>
        <end position="855"/>
    </location>
</feature>
<feature type="transmembrane region" description="Helical" evidence="20">
    <location>
        <begin position="1341"/>
        <end position="1360"/>
    </location>
</feature>
<dbReference type="InterPro" id="IPR002048">
    <property type="entry name" value="EF_hand_dom"/>
</dbReference>
<feature type="compositionally biased region" description="Gly residues" evidence="19">
    <location>
        <begin position="24"/>
        <end position="37"/>
    </location>
</feature>
<keyword evidence="9" id="KW-0851">Voltage-gated channel</keyword>
<keyword evidence="6" id="KW-0107">Calcium channel</keyword>
<sequence>MASDDPTHRRNQSANAIPLQDLNGNGGPQEHGLGLGLDGSASHRRTLSDRGRALFNREREKAEPNRHYAPISDGSPSPPHRPSRATPLSPIAFVTSPSGQQERIPDVDDDFEHSPVGDIGAFQDAITFAGLSFNADPYSPDEEYEMEETPPRPTIRMSRPSVPSLRISTDSDMMHVQLDDGPAFFSPGARDEDDTLPLTDSSRLRASTLAAPSTPDGQRHNRHSVRSRANSALSSLSVRFAPDHRRSNSRLGDDLRHLEAGGHSPDSGLSPSPSSRSRSLSASSGESPLARTGTMLRKMSQRVVNISNEPEVIERTIRRRSSMRHAPPMPPLPPTSEHGEISMDGSAAAPGSPASEKVASPLVAPQTPLELPVIERNPLKGKSLGILSPQSKIRRRLLQLLVHPLFEPFILLLIVVQTVILAVDAADSVYENPRPKRWGNHWTDYTIAGIFIVYTIEMIIKIMVSGLIFNPREYSTIDRSIGIQQALLNKANDLFALHRRPSQLGRGDQPSVEQVQPSLLRAMTAHTFDEIPGGSRHAQKKRLAHRAFLRHSFNRLDFVAVVSFWISFFLAAIGAESHYQMYVFRMMSCLRILRLLGITSGTSVILRSLKRAAPTLLNVAFLIGFFWLLFAIIGVQSFKSSLRRTCIWNWNQTIDASQPEYNQNHTGSFQFCGGWIAENGTYMPWITANGGWGAESNKGYLCPQNSFCVEGANPYNGTVSFDNILQSMELVFVVLSTNTFSDLMYYLADSDYLAAALFFAFGVVILTLWLINLLIAVITSSFQVIREESASSAFTAEEHLDADEQAEKEKVEAEAHAAKRKVSGLKEAYQKSHWIWIAIIVYGLVVQCLRTAYIRQWTTDFVVASEMVVTIILLCEILLRFVSDWRDFAHHRRNWVDLFLAIITTVIQIPAIRSSGAPYAWLTIFQILRIYRVVLAVKMTRDLITLVLRHVSGVLNLILFVFLLTFLAAIFASQLFRGVLPEQDSDGNTIAVNFGTIYNSFLGMYQILSSENWTTILYNVTRFSVHSNTAWIGATFLILWFILAFFIVLNMFIAVIQENFDVSEDQKRLQQVRMFLQQKELGSSSHGTLSLSTIFKFGYAKRQDPLDFGSAATEMLLKDAVVKDFLDEQLSETDGDTGGPSPGISRGATDFIKESSGWLEGGRDWVVKRLFHREPNPFYSRLQLTKAYDELDPRTLAREVVSATEQRKVTQREYLKRHPNYNNSLYIFKPGSPIRRFCQRVVGPGRGSVRFQGRMPNPRIWYAFSAFIYAAIVAMVILACVTTPLYQWQYFRDRPLQSLKYNWFTFTDMGFAALFTVEAVIKVIADGFFWTPNAYFRSSWGFIDGVVLVTLWVNVITSLYDPGGGSRAVGAFKALRALRLLNVSDSARDTFHSVIVLGGWKVVSAAFVSLSLLIPFAIYGLNLFAGQMQSCNDTGSQIYNLTDCVGEYMASPYDWSFPAPRQVSNSYYDFDSFGGSLFILFQIVSQEGWIDVMTRAESITGVFTQPNPFASQGNALFFVIFNLLGAVFVLTLFVSVFMRNYTEQTGVAFLTTDQRSWLELRKLLRQVAPSKRPNTKKKREGWQEWCYRRAVTKTGRWQRTVTGVLVVHLILLCLEFYPDHWAWSRTRDYIFLAFTLFYIANITIRIIGLSWTRFRKSAWDVYSVFVVAGTFVTTVLMISNFYNSDYVQLHKLFLVSVALLLIPRNNQLDQLFKTAAASFTAIANLLATWFVLFLVYAIALTQTFGLTRFGSNESGNINVRNVPKALILLFRTSVGEGWNQIMEDFAEITWPYCTIGESYFDGDCGSPEWARALFISWNIMSMYIFVNLFISLIYESFSYVYQRSSALSVISREEIRRFKQAWAEFDPNGTGYITKEVFPRFLGELSGIFEMRIYDGDFSVRALIEDCKLAPIRTSALPVDGPSGAPEIDLDRLNRRLAELPVLQIRKRRARMNTFYEEVLVSSDPDRGISFNGLLMILAHYKVINDNKSLKLEEFLRRRARLQRVEEAVNRNIVVGFFDTLYWARRFRRAMDAKKNARITAIPQFGVPEIFVHGEDEDEDVTQAPKFEVPSVSVTPVDYDPSDTAESLGLGRAPTTGSDAGSGRSSAPGTILRNRSGSIQHSDGEPDQEASRQSPLLSARHRPTGSASSIQPDWHFAAAMESAAQGVSPPISPRLAPETGGGARSRSNSAVSQNEIVGMFSDSAWGQSMRRSFTTRRVSDNDRRPSS</sequence>
<keyword evidence="23" id="KW-1185">Reference proteome</keyword>
<evidence type="ECO:0000313" key="23">
    <source>
        <dbReference type="Proteomes" id="UP001324427"/>
    </source>
</evidence>
<evidence type="ECO:0000256" key="8">
    <source>
        <dbReference type="ARBA" id="ARBA00022837"/>
    </source>
</evidence>
<evidence type="ECO:0000256" key="13">
    <source>
        <dbReference type="ARBA" id="ARBA00023180"/>
    </source>
</evidence>
<dbReference type="GO" id="GO:0005891">
    <property type="term" value="C:voltage-gated calcium channel complex"/>
    <property type="evidence" value="ECO:0007669"/>
    <property type="project" value="TreeGrafter"/>
</dbReference>
<feature type="transmembrane region" description="Helical" evidence="20">
    <location>
        <begin position="556"/>
        <end position="575"/>
    </location>
</feature>
<keyword evidence="4" id="KW-0597">Phosphoprotein</keyword>
<evidence type="ECO:0000256" key="11">
    <source>
        <dbReference type="ARBA" id="ARBA00023065"/>
    </source>
</evidence>
<evidence type="ECO:0000256" key="17">
    <source>
        <dbReference type="ARBA" id="ARBA00067459"/>
    </source>
</evidence>
<evidence type="ECO:0000256" key="20">
    <source>
        <dbReference type="SAM" id="Phobius"/>
    </source>
</evidence>
<dbReference type="SUPFAM" id="SSF81324">
    <property type="entry name" value="Voltage-gated potassium channels"/>
    <property type="match status" value="4"/>
</dbReference>
<feature type="transmembrane region" description="Helical" evidence="20">
    <location>
        <begin position="1661"/>
        <end position="1681"/>
    </location>
</feature>
<protein>
    <recommendedName>
        <fullName evidence="17">Calcium-channel protein CCH1</fullName>
    </recommendedName>
</protein>
<feature type="transmembrane region" description="Helical" evidence="20">
    <location>
        <begin position="445"/>
        <end position="469"/>
    </location>
</feature>
<comment type="function">
    <text evidence="15">Voltage-gated, high-affinity calcium channel that functions together with MID1 to mediate calcium entry into cells. Required during conditions of environmental stress.</text>
</comment>
<feature type="compositionally biased region" description="Basic and acidic residues" evidence="19">
    <location>
        <begin position="2217"/>
        <end position="2227"/>
    </location>
</feature>
<feature type="transmembrane region" description="Helical" evidence="20">
    <location>
        <begin position="1815"/>
        <end position="1834"/>
    </location>
</feature>
<feature type="compositionally biased region" description="Basic and acidic residues" evidence="19">
    <location>
        <begin position="241"/>
        <end position="260"/>
    </location>
</feature>
<feature type="transmembrane region" description="Helical" evidence="20">
    <location>
        <begin position="1402"/>
        <end position="1421"/>
    </location>
</feature>
<feature type="compositionally biased region" description="Polar residues" evidence="19">
    <location>
        <begin position="2204"/>
        <end position="2216"/>
    </location>
</feature>
<dbReference type="FunFam" id="1.20.120.350:FF:000098">
    <property type="entry name" value="Calcium channel subunit Cch1"/>
    <property type="match status" value="1"/>
</dbReference>
<keyword evidence="11" id="KW-0406">Ion transport</keyword>
<dbReference type="EMBL" id="JAVFHQ010000011">
    <property type="protein sequence ID" value="KAK4547495.1"/>
    <property type="molecule type" value="Genomic_DNA"/>
</dbReference>
<dbReference type="SUPFAM" id="SSF47473">
    <property type="entry name" value="EF-hand"/>
    <property type="match status" value="1"/>
</dbReference>
<keyword evidence="10 20" id="KW-1133">Transmembrane helix</keyword>
<keyword evidence="8" id="KW-0106">Calcium</keyword>
<feature type="transmembrane region" description="Helical" evidence="20">
    <location>
        <begin position="400"/>
        <end position="425"/>
    </location>
</feature>
<evidence type="ECO:0000256" key="18">
    <source>
        <dbReference type="SAM" id="Coils"/>
    </source>
</evidence>
<feature type="region of interest" description="Disordered" evidence="19">
    <location>
        <begin position="179"/>
        <end position="302"/>
    </location>
</feature>
<keyword evidence="2" id="KW-0813">Transport</keyword>
<comment type="subcellular location">
    <subcellularLocation>
        <location evidence="1">Cell membrane</location>
        <topology evidence="1">Multi-pass membrane protein</topology>
    </subcellularLocation>
</comment>
<evidence type="ECO:0000256" key="10">
    <source>
        <dbReference type="ARBA" id="ARBA00022989"/>
    </source>
</evidence>
<feature type="compositionally biased region" description="Polar residues" evidence="19">
    <location>
        <begin position="2095"/>
        <end position="2121"/>
    </location>
</feature>
<feature type="domain" description="EF-hand" evidence="21">
    <location>
        <begin position="1853"/>
        <end position="1888"/>
    </location>
</feature>
<gene>
    <name evidence="22" type="ORF">LTR36_001152</name>
</gene>
<evidence type="ECO:0000256" key="3">
    <source>
        <dbReference type="ARBA" id="ARBA00022475"/>
    </source>
</evidence>
<evidence type="ECO:0000256" key="2">
    <source>
        <dbReference type="ARBA" id="ARBA00022448"/>
    </source>
</evidence>
<evidence type="ECO:0000256" key="7">
    <source>
        <dbReference type="ARBA" id="ARBA00022692"/>
    </source>
</evidence>
<feature type="compositionally biased region" description="Low complexity" evidence="19">
    <location>
        <begin position="345"/>
        <end position="355"/>
    </location>
</feature>
<evidence type="ECO:0000256" key="15">
    <source>
        <dbReference type="ARBA" id="ARBA00057587"/>
    </source>
</evidence>
<dbReference type="GO" id="GO:0008331">
    <property type="term" value="F:high voltage-gated calcium channel activity"/>
    <property type="evidence" value="ECO:0007669"/>
    <property type="project" value="TreeGrafter"/>
</dbReference>
<keyword evidence="14" id="KW-0407">Ion channel</keyword>
<evidence type="ECO:0000256" key="9">
    <source>
        <dbReference type="ARBA" id="ARBA00022882"/>
    </source>
</evidence>
<dbReference type="Gene3D" id="1.10.287.70">
    <property type="match status" value="4"/>
</dbReference>
<feature type="transmembrane region" description="Helical" evidence="20">
    <location>
        <begin position="957"/>
        <end position="976"/>
    </location>
</feature>
<dbReference type="PANTHER" id="PTHR45628:SF7">
    <property type="entry name" value="VOLTAGE-DEPENDENT CALCIUM CHANNEL TYPE A SUBUNIT ALPHA-1"/>
    <property type="match status" value="1"/>
</dbReference>
<keyword evidence="5" id="KW-0109">Calcium transport</keyword>
<evidence type="ECO:0000313" key="22">
    <source>
        <dbReference type="EMBL" id="KAK4547495.1"/>
    </source>
</evidence>
<comment type="caution">
    <text evidence="22">The sequence shown here is derived from an EMBL/GenBank/DDBJ whole genome shotgun (WGS) entry which is preliminary data.</text>
</comment>
<keyword evidence="7 20" id="KW-0812">Transmembrane</keyword>
<comment type="similarity">
    <text evidence="16">Belongs to the calcium channel alpha-1 subunit (TC 1.A.1.11) family.</text>
</comment>
<feature type="transmembrane region" description="Helical" evidence="20">
    <location>
        <begin position="754"/>
        <end position="778"/>
    </location>
</feature>
<dbReference type="FunFam" id="1.20.120.350:FF:000063">
    <property type="entry name" value="Calcium channel subunit Cch1"/>
    <property type="match status" value="1"/>
</dbReference>
<dbReference type="Gene3D" id="1.10.238.10">
    <property type="entry name" value="EF-hand"/>
    <property type="match status" value="1"/>
</dbReference>
<organism evidence="22 23">
    <name type="scientific">Oleoguttula mirabilis</name>
    <dbReference type="NCBI Taxonomy" id="1507867"/>
    <lineage>
        <taxon>Eukaryota</taxon>
        <taxon>Fungi</taxon>
        <taxon>Dikarya</taxon>
        <taxon>Ascomycota</taxon>
        <taxon>Pezizomycotina</taxon>
        <taxon>Dothideomycetes</taxon>
        <taxon>Dothideomycetidae</taxon>
        <taxon>Mycosphaerellales</taxon>
        <taxon>Teratosphaeriaceae</taxon>
        <taxon>Oleoguttula</taxon>
    </lineage>
</organism>
<evidence type="ECO:0000256" key="4">
    <source>
        <dbReference type="ARBA" id="ARBA00022553"/>
    </source>
</evidence>
<keyword evidence="12 20" id="KW-0472">Membrane</keyword>
<feature type="transmembrane region" description="Helical" evidence="20">
    <location>
        <begin position="1030"/>
        <end position="1056"/>
    </location>
</feature>
<feature type="region of interest" description="Disordered" evidence="19">
    <location>
        <begin position="1"/>
        <end position="105"/>
    </location>
</feature>
<evidence type="ECO:0000256" key="14">
    <source>
        <dbReference type="ARBA" id="ARBA00023303"/>
    </source>
</evidence>